<comment type="caution">
    <text evidence="9">The sequence shown here is derived from an EMBL/GenBank/DDBJ whole genome shotgun (WGS) entry which is preliminary data.</text>
</comment>
<dbReference type="GO" id="GO:0006412">
    <property type="term" value="P:translation"/>
    <property type="evidence" value="ECO:0007669"/>
    <property type="project" value="UniProtKB-UniRule"/>
</dbReference>
<name>A0A2M6WST0_9BACT</name>
<evidence type="ECO:0000256" key="2">
    <source>
        <dbReference type="ARBA" id="ARBA00022730"/>
    </source>
</evidence>
<dbReference type="InterPro" id="IPR001971">
    <property type="entry name" value="Ribosomal_uS11"/>
</dbReference>
<evidence type="ECO:0000256" key="3">
    <source>
        <dbReference type="ARBA" id="ARBA00022884"/>
    </source>
</evidence>
<dbReference type="Proteomes" id="UP000228533">
    <property type="component" value="Unassembled WGS sequence"/>
</dbReference>
<sequence>MEDLPEDVKKKLEKNKAARLAKIKKGKGKKTKKVERKLSVGKVFIKSSYNNTIVTITDLDGNVVSWANAGLAGFKGPKKSTPYAAQIITRIAVARAKELGLNEVSVFVKGVGTGRESAVRALNANGLNVTYIKDITPIPHNGCRARKPRRV</sequence>
<evidence type="ECO:0000256" key="6">
    <source>
        <dbReference type="ARBA" id="ARBA00035160"/>
    </source>
</evidence>
<keyword evidence="5 7" id="KW-0687">Ribonucleoprotein</keyword>
<dbReference type="HAMAP" id="MF_01310">
    <property type="entry name" value="Ribosomal_uS11"/>
    <property type="match status" value="1"/>
</dbReference>
<dbReference type="GO" id="GO:0005840">
    <property type="term" value="C:ribosome"/>
    <property type="evidence" value="ECO:0007669"/>
    <property type="project" value="UniProtKB-KW"/>
</dbReference>
<evidence type="ECO:0000313" key="9">
    <source>
        <dbReference type="EMBL" id="PIT95811.1"/>
    </source>
</evidence>
<dbReference type="PIRSF" id="PIRSF002131">
    <property type="entry name" value="Ribosomal_S11"/>
    <property type="match status" value="1"/>
</dbReference>
<evidence type="ECO:0000256" key="1">
    <source>
        <dbReference type="ARBA" id="ARBA00006194"/>
    </source>
</evidence>
<reference evidence="10" key="1">
    <citation type="submission" date="2017-09" db="EMBL/GenBank/DDBJ databases">
        <title>Depth-based differentiation of microbial function through sediment-hosted aquifers and enrichment of novel symbionts in the deep terrestrial subsurface.</title>
        <authorList>
            <person name="Probst A.J."/>
            <person name="Ladd B."/>
            <person name="Jarett J.K."/>
            <person name="Geller-Mcgrath D.E."/>
            <person name="Sieber C.M.K."/>
            <person name="Emerson J.B."/>
            <person name="Anantharaman K."/>
            <person name="Thomas B.C."/>
            <person name="Malmstrom R."/>
            <person name="Stieglmeier M."/>
            <person name="Klingl A."/>
            <person name="Woyke T."/>
            <person name="Ryan C.M."/>
            <person name="Banfield J.F."/>
        </authorList>
    </citation>
    <scope>NUCLEOTIDE SEQUENCE [LARGE SCALE GENOMIC DNA]</scope>
</reference>
<organism evidence="9 10">
    <name type="scientific">Candidatus Falkowbacteria bacterium CG10_big_fil_rev_8_21_14_0_10_37_14</name>
    <dbReference type="NCBI Taxonomy" id="1974561"/>
    <lineage>
        <taxon>Bacteria</taxon>
        <taxon>Candidatus Falkowiibacteriota</taxon>
    </lineage>
</organism>
<evidence type="ECO:0000313" key="10">
    <source>
        <dbReference type="Proteomes" id="UP000228533"/>
    </source>
</evidence>
<dbReference type="PANTHER" id="PTHR11759">
    <property type="entry name" value="40S RIBOSOMAL PROTEIN S14/30S RIBOSOMAL PROTEIN S11"/>
    <property type="match status" value="1"/>
</dbReference>
<keyword evidence="2 7" id="KW-0699">rRNA-binding</keyword>
<evidence type="ECO:0000256" key="4">
    <source>
        <dbReference type="ARBA" id="ARBA00022980"/>
    </source>
</evidence>
<evidence type="ECO:0000256" key="5">
    <source>
        <dbReference type="ARBA" id="ARBA00023274"/>
    </source>
</evidence>
<dbReference type="InterPro" id="IPR036967">
    <property type="entry name" value="Ribosomal_uS11_sf"/>
</dbReference>
<dbReference type="NCBIfam" id="NF003698">
    <property type="entry name" value="PRK05309.1"/>
    <property type="match status" value="1"/>
</dbReference>
<comment type="similarity">
    <text evidence="1 7 8">Belongs to the universal ribosomal protein uS11 family.</text>
</comment>
<dbReference type="InterPro" id="IPR019981">
    <property type="entry name" value="Ribosomal_uS11_bac-type"/>
</dbReference>
<dbReference type="InterPro" id="IPR018102">
    <property type="entry name" value="Ribosomal_uS11_CS"/>
</dbReference>
<comment type="subunit">
    <text evidence="7">Part of the 30S ribosomal subunit. Interacts with proteins S7 and S18. Binds to IF-3.</text>
</comment>
<dbReference type="SUPFAM" id="SSF53137">
    <property type="entry name" value="Translational machinery components"/>
    <property type="match status" value="1"/>
</dbReference>
<proteinExistence type="inferred from homology"/>
<evidence type="ECO:0000256" key="8">
    <source>
        <dbReference type="RuleBase" id="RU003629"/>
    </source>
</evidence>
<dbReference type="NCBIfam" id="TIGR03632">
    <property type="entry name" value="uS11_bact"/>
    <property type="match status" value="1"/>
</dbReference>
<comment type="function">
    <text evidence="7">Located on the platform of the 30S subunit, it bridges several disparate RNA helices of the 16S rRNA. Forms part of the Shine-Dalgarno cleft in the 70S ribosome.</text>
</comment>
<evidence type="ECO:0000256" key="7">
    <source>
        <dbReference type="HAMAP-Rule" id="MF_01310"/>
    </source>
</evidence>
<dbReference type="Pfam" id="PF00411">
    <property type="entry name" value="Ribosomal_S11"/>
    <property type="match status" value="1"/>
</dbReference>
<dbReference type="FunFam" id="3.30.420.80:FF:000010">
    <property type="entry name" value="30S ribosomal protein S11"/>
    <property type="match status" value="1"/>
</dbReference>
<dbReference type="AlphaFoldDB" id="A0A2M6WST0"/>
<protein>
    <recommendedName>
        <fullName evidence="6 7">Small ribosomal subunit protein uS11</fullName>
    </recommendedName>
</protein>
<accession>A0A2M6WST0</accession>
<dbReference type="EMBL" id="PFAM01000023">
    <property type="protein sequence ID" value="PIT95811.1"/>
    <property type="molecule type" value="Genomic_DNA"/>
</dbReference>
<keyword evidence="4 7" id="KW-0689">Ribosomal protein</keyword>
<dbReference type="GO" id="GO:1990904">
    <property type="term" value="C:ribonucleoprotein complex"/>
    <property type="evidence" value="ECO:0007669"/>
    <property type="project" value="UniProtKB-KW"/>
</dbReference>
<dbReference type="Gene3D" id="3.30.420.80">
    <property type="entry name" value="Ribosomal protein S11"/>
    <property type="match status" value="1"/>
</dbReference>
<dbReference type="PROSITE" id="PS00054">
    <property type="entry name" value="RIBOSOMAL_S11"/>
    <property type="match status" value="1"/>
</dbReference>
<gene>
    <name evidence="7" type="primary">rpsK</name>
    <name evidence="9" type="ORF">COT94_04145</name>
</gene>
<keyword evidence="3 7" id="KW-0694">RNA-binding</keyword>
<dbReference type="GO" id="GO:0003735">
    <property type="term" value="F:structural constituent of ribosome"/>
    <property type="evidence" value="ECO:0007669"/>
    <property type="project" value="InterPro"/>
</dbReference>
<dbReference type="GO" id="GO:0019843">
    <property type="term" value="F:rRNA binding"/>
    <property type="evidence" value="ECO:0007669"/>
    <property type="project" value="UniProtKB-UniRule"/>
</dbReference>